<dbReference type="STRING" id="1792845.BC343_22385"/>
<dbReference type="InterPro" id="IPR036942">
    <property type="entry name" value="Beta-barrel_TonB_sf"/>
</dbReference>
<protein>
    <recommendedName>
        <fullName evidence="4">Outer membrane protein beta-barrel domain-containing protein</fullName>
    </recommendedName>
</protein>
<dbReference type="EMBL" id="MBTF01000003">
    <property type="protein sequence ID" value="OOQ61190.1"/>
    <property type="molecule type" value="Genomic_DNA"/>
</dbReference>
<dbReference type="PANTHER" id="PTHR40980">
    <property type="entry name" value="PLUG DOMAIN-CONTAINING PROTEIN"/>
    <property type="match status" value="1"/>
</dbReference>
<dbReference type="AlphaFoldDB" id="A0A1S9PJQ1"/>
<evidence type="ECO:0000256" key="1">
    <source>
        <dbReference type="ARBA" id="ARBA00004442"/>
    </source>
</evidence>
<dbReference type="InterPro" id="IPR041700">
    <property type="entry name" value="OMP_b-brl_3"/>
</dbReference>
<accession>A0A1S9PJQ1</accession>
<dbReference type="GO" id="GO:0009279">
    <property type="term" value="C:cell outer membrane"/>
    <property type="evidence" value="ECO:0007669"/>
    <property type="project" value="UniProtKB-SubCell"/>
</dbReference>
<evidence type="ECO:0000313" key="6">
    <source>
        <dbReference type="Proteomes" id="UP000189739"/>
    </source>
</evidence>
<dbReference type="InterPro" id="IPR008969">
    <property type="entry name" value="CarboxyPept-like_regulatory"/>
</dbReference>
<evidence type="ECO:0000313" key="5">
    <source>
        <dbReference type="EMBL" id="OOQ61190.1"/>
    </source>
</evidence>
<comment type="subcellular location">
    <subcellularLocation>
        <location evidence="1">Cell outer membrane</location>
    </subcellularLocation>
</comment>
<name>A0A1S9PJQ1_9SPHI</name>
<sequence>MALLVTCSAMAQVSGRAQTSGGQAASFATVTLHSNTDSTFTRSVLSNDAGEFIFSGISKDLYFISIKSLGYQTVRSVVFQLDDAHPTYNTGTLTLQPADRQLSEVVIRASKPVVRQQEGGLVVDAQASILTKGSTVMQVLARSPGVLVDVQTGAISLNGKSGVMLMIDGKLLRMPAAQANALLAGMQADNIDKIELLSTPPAKYDADGNAGLINIVTKKNKKRGMSGSVSVSAGYGRGEKLSGDANVTYNAGKLSLNGEYGYYRSKGYGLLLAEGTENVPLIGGQTEFHYNGQWKPTANSHNFGAGADYRLSTKTTIGGRFYVSKSAGQNKGHNFGNYLLPDSNLVFDSQLLGNTHSTYSHQNAYLQSILSAAQQLSIDLDHFGHQNNGITSVQSNFSNSLFAPTQRSLANSNINVWVAKADYSDALSKSLKLESGVKGTFTSSKSVAGIENLVNGQWQPIGAGTSNDLGTRENILAAYTTLALQVDSLTKISAGGRYEYSHNYTSHSLNAEFAVDRKVKKLFPSIFITRKLNATDELQLSYTERITRPSFNDLASYVSYNDPVSVFTGNPALKPTITRNLKLGYQLHDYVLNLVYSHDTNPILGVQALTGPTEGLVYLKPANADWQRNLTLQAVIPVKVASWWEMNYSLLAGWHQYRVSFFPSLLQKGYTSWSVNFTESFKLPKSFSAELSGNYYSSGYDSNLKIGGNGVINLGLKKELGNQNGTLQLSVADVFGTSFFRSHMGTLVTDSFNSNVHVQYRPESNGRPIFRLSYTRPLGISVKKQERKDGGNEERSRM</sequence>
<comment type="caution">
    <text evidence="5">The sequence shown here is derived from an EMBL/GenBank/DDBJ whole genome shotgun (WGS) entry which is preliminary data.</text>
</comment>
<organism evidence="5 6">
    <name type="scientific">Mucilaginibacter pedocola</name>
    <dbReference type="NCBI Taxonomy" id="1792845"/>
    <lineage>
        <taxon>Bacteria</taxon>
        <taxon>Pseudomonadati</taxon>
        <taxon>Bacteroidota</taxon>
        <taxon>Sphingobacteriia</taxon>
        <taxon>Sphingobacteriales</taxon>
        <taxon>Sphingobacteriaceae</taxon>
        <taxon>Mucilaginibacter</taxon>
    </lineage>
</organism>
<keyword evidence="3" id="KW-0998">Cell outer membrane</keyword>
<dbReference type="Gene3D" id="2.170.130.10">
    <property type="entry name" value="TonB-dependent receptor, plug domain"/>
    <property type="match status" value="1"/>
</dbReference>
<dbReference type="Proteomes" id="UP000189739">
    <property type="component" value="Unassembled WGS sequence"/>
</dbReference>
<dbReference type="SUPFAM" id="SSF56935">
    <property type="entry name" value="Porins"/>
    <property type="match status" value="1"/>
</dbReference>
<feature type="domain" description="Outer membrane protein beta-barrel" evidence="4">
    <location>
        <begin position="373"/>
        <end position="745"/>
    </location>
</feature>
<keyword evidence="6" id="KW-1185">Reference proteome</keyword>
<dbReference type="SUPFAM" id="SSF49464">
    <property type="entry name" value="Carboxypeptidase regulatory domain-like"/>
    <property type="match status" value="1"/>
</dbReference>
<dbReference type="Gene3D" id="2.40.170.20">
    <property type="entry name" value="TonB-dependent receptor, beta-barrel domain"/>
    <property type="match status" value="1"/>
</dbReference>
<dbReference type="Pfam" id="PF14905">
    <property type="entry name" value="OMP_b-brl_3"/>
    <property type="match status" value="1"/>
</dbReference>
<gene>
    <name evidence="5" type="ORF">BC343_22385</name>
</gene>
<evidence type="ECO:0000259" key="4">
    <source>
        <dbReference type="Pfam" id="PF14905"/>
    </source>
</evidence>
<evidence type="ECO:0000256" key="3">
    <source>
        <dbReference type="ARBA" id="ARBA00023237"/>
    </source>
</evidence>
<reference evidence="5 6" key="1">
    <citation type="submission" date="2016-07" db="EMBL/GenBank/DDBJ databases">
        <title>Genomic analysis of zinc-resistant bacterium Mucilaginibacter pedocola TBZ30.</title>
        <authorList>
            <person name="Huang J."/>
            <person name="Tang J."/>
        </authorList>
    </citation>
    <scope>NUCLEOTIDE SEQUENCE [LARGE SCALE GENOMIC DNA]</scope>
    <source>
        <strain evidence="5 6">TBZ30</strain>
    </source>
</reference>
<proteinExistence type="predicted"/>
<evidence type="ECO:0000256" key="2">
    <source>
        <dbReference type="ARBA" id="ARBA00023136"/>
    </source>
</evidence>
<dbReference type="InterPro" id="IPR037066">
    <property type="entry name" value="Plug_dom_sf"/>
</dbReference>
<keyword evidence="2" id="KW-0472">Membrane</keyword>
<dbReference type="PANTHER" id="PTHR40980:SF4">
    <property type="entry name" value="TONB-DEPENDENT RECEPTOR-LIKE BETA-BARREL DOMAIN-CONTAINING PROTEIN"/>
    <property type="match status" value="1"/>
</dbReference>